<comment type="caution">
    <text evidence="3">The sequence shown here is derived from an EMBL/GenBank/DDBJ whole genome shotgun (WGS) entry which is preliminary data.</text>
</comment>
<dbReference type="PANTHER" id="PTHR43418">
    <property type="entry name" value="MULTIFUNCTIONAL TRYPTOPHAN BIOSYNTHESIS PROTEIN-RELATED"/>
    <property type="match status" value="1"/>
</dbReference>
<dbReference type="GO" id="GO:0004049">
    <property type="term" value="F:anthranilate synthase activity"/>
    <property type="evidence" value="ECO:0007669"/>
    <property type="project" value="TreeGrafter"/>
</dbReference>
<dbReference type="GO" id="GO:0000162">
    <property type="term" value="P:L-tryptophan biosynthetic process"/>
    <property type="evidence" value="ECO:0007669"/>
    <property type="project" value="TreeGrafter"/>
</dbReference>
<dbReference type="PRINTS" id="PR00097">
    <property type="entry name" value="ANTSNTHASEII"/>
</dbReference>
<dbReference type="NCBIfam" id="TIGR00566">
    <property type="entry name" value="trpG_papA"/>
    <property type="match status" value="1"/>
</dbReference>
<dbReference type="GO" id="GO:0005829">
    <property type="term" value="C:cytosol"/>
    <property type="evidence" value="ECO:0007669"/>
    <property type="project" value="TreeGrafter"/>
</dbReference>
<dbReference type="SUPFAM" id="SSF52317">
    <property type="entry name" value="Class I glutamine amidotransferase-like"/>
    <property type="match status" value="1"/>
</dbReference>
<evidence type="ECO:0000256" key="1">
    <source>
        <dbReference type="ARBA" id="ARBA00022962"/>
    </source>
</evidence>
<dbReference type="Proteomes" id="UP000321532">
    <property type="component" value="Unassembled WGS sequence"/>
</dbReference>
<evidence type="ECO:0000313" key="4">
    <source>
        <dbReference type="Proteomes" id="UP000321532"/>
    </source>
</evidence>
<sequence>METLQLLTLNFKLYQKMKLLVLDNYDSFTYNLVQLVKKLGYGAKMDVYRNDKITLDAVEEYDNILLSPGPGVPSEAGIMPDLIKRYAPTKKIFGVCLGHQAIAEAFGGSLLNLPEPVHGVATPIRVSSNNEPIFRGLPHEFKAARYHSWVVVPKSFPHELEVTAVDADGQIMALRHREYNVKGVQFHPESILTEHGETMMRTWLKGSITPKKSWI</sequence>
<dbReference type="InterPro" id="IPR050472">
    <property type="entry name" value="Anth_synth/Amidotransfase"/>
</dbReference>
<dbReference type="PANTHER" id="PTHR43418:SF4">
    <property type="entry name" value="MULTIFUNCTIONAL TRYPTOPHAN BIOSYNTHESIS PROTEIN"/>
    <property type="match status" value="1"/>
</dbReference>
<evidence type="ECO:0000259" key="2">
    <source>
        <dbReference type="Pfam" id="PF00117"/>
    </source>
</evidence>
<dbReference type="Gene3D" id="3.40.50.880">
    <property type="match status" value="1"/>
</dbReference>
<dbReference type="PROSITE" id="PS51273">
    <property type="entry name" value="GATASE_TYPE_1"/>
    <property type="match status" value="1"/>
</dbReference>
<dbReference type="InterPro" id="IPR017926">
    <property type="entry name" value="GATASE"/>
</dbReference>
<dbReference type="CDD" id="cd01743">
    <property type="entry name" value="GATase1_Anthranilate_Synthase"/>
    <property type="match status" value="1"/>
</dbReference>
<organism evidence="3 4">
    <name type="scientific">Adhaeribacter aerolatus</name>
    <dbReference type="NCBI Taxonomy" id="670289"/>
    <lineage>
        <taxon>Bacteria</taxon>
        <taxon>Pseudomonadati</taxon>
        <taxon>Bacteroidota</taxon>
        <taxon>Cytophagia</taxon>
        <taxon>Cytophagales</taxon>
        <taxon>Hymenobacteraceae</taxon>
        <taxon>Adhaeribacter</taxon>
    </lineage>
</organism>
<evidence type="ECO:0000313" key="3">
    <source>
        <dbReference type="EMBL" id="GEO04679.1"/>
    </source>
</evidence>
<proteinExistence type="predicted"/>
<protein>
    <submittedName>
        <fullName evidence="3">Aminodeoxychorismate/anthranilate synthase component II</fullName>
    </submittedName>
</protein>
<dbReference type="EMBL" id="BJYS01000016">
    <property type="protein sequence ID" value="GEO04679.1"/>
    <property type="molecule type" value="Genomic_DNA"/>
</dbReference>
<dbReference type="Pfam" id="PF00117">
    <property type="entry name" value="GATase"/>
    <property type="match status" value="1"/>
</dbReference>
<accession>A0A512AY93</accession>
<dbReference type="AlphaFoldDB" id="A0A512AY93"/>
<gene>
    <name evidence="3" type="primary">pabA</name>
    <name evidence="3" type="ORF">AAE02nite_23430</name>
</gene>
<dbReference type="FunFam" id="3.40.50.880:FF:000003">
    <property type="entry name" value="Anthranilate synthase component II"/>
    <property type="match status" value="1"/>
</dbReference>
<keyword evidence="4" id="KW-1185">Reference proteome</keyword>
<dbReference type="PRINTS" id="PR00096">
    <property type="entry name" value="GATASE"/>
</dbReference>
<reference evidence="3 4" key="1">
    <citation type="submission" date="2019-07" db="EMBL/GenBank/DDBJ databases">
        <title>Whole genome shotgun sequence of Adhaeribacter aerolatus NBRC 106133.</title>
        <authorList>
            <person name="Hosoyama A."/>
            <person name="Uohara A."/>
            <person name="Ohji S."/>
            <person name="Ichikawa N."/>
        </authorList>
    </citation>
    <scope>NUCLEOTIDE SEQUENCE [LARGE SCALE GENOMIC DNA]</scope>
    <source>
        <strain evidence="3 4">NBRC 106133</strain>
    </source>
</reference>
<feature type="domain" description="Glutamine amidotransferase" evidence="2">
    <location>
        <begin position="20"/>
        <end position="203"/>
    </location>
</feature>
<keyword evidence="1" id="KW-0315">Glutamine amidotransferase</keyword>
<dbReference type="InterPro" id="IPR029062">
    <property type="entry name" value="Class_I_gatase-like"/>
</dbReference>
<name>A0A512AY93_9BACT</name>
<dbReference type="InterPro" id="IPR006221">
    <property type="entry name" value="TrpG/PapA_dom"/>
</dbReference>